<dbReference type="GO" id="GO:0006352">
    <property type="term" value="P:DNA-templated transcription initiation"/>
    <property type="evidence" value="ECO:0007669"/>
    <property type="project" value="InterPro"/>
</dbReference>
<evidence type="ECO:0000313" key="6">
    <source>
        <dbReference type="EMBL" id="BBU43293.1"/>
    </source>
</evidence>
<protein>
    <recommendedName>
        <fullName evidence="5">RNA polymerase sigma factor 70 region 4 type 2 domain-containing protein</fullName>
    </recommendedName>
</protein>
<evidence type="ECO:0000259" key="5">
    <source>
        <dbReference type="Pfam" id="PF08281"/>
    </source>
</evidence>
<evidence type="ECO:0000313" key="7">
    <source>
        <dbReference type="Proteomes" id="UP000464661"/>
    </source>
</evidence>
<accession>A0A7U6RBA8</accession>
<dbReference type="Pfam" id="PF08281">
    <property type="entry name" value="Sigma70_r4_2"/>
    <property type="match status" value="1"/>
</dbReference>
<dbReference type="PANTHER" id="PTHR43133:SF8">
    <property type="entry name" value="RNA POLYMERASE SIGMA FACTOR HI_1459-RELATED"/>
    <property type="match status" value="1"/>
</dbReference>
<evidence type="ECO:0000256" key="2">
    <source>
        <dbReference type="ARBA" id="ARBA00023082"/>
    </source>
</evidence>
<name>A0A7U6RBA8_PSEPU</name>
<dbReference type="InterPro" id="IPR013324">
    <property type="entry name" value="RNA_pol_sigma_r3/r4-like"/>
</dbReference>
<organism evidence="6 7">
    <name type="scientific">Pseudomonas putida</name>
    <name type="common">Arthrobacter siderocapsulatus</name>
    <dbReference type="NCBI Taxonomy" id="303"/>
    <lineage>
        <taxon>Bacteria</taxon>
        <taxon>Pseudomonadati</taxon>
        <taxon>Pseudomonadota</taxon>
        <taxon>Gammaproteobacteria</taxon>
        <taxon>Pseudomonadales</taxon>
        <taxon>Pseudomonadaceae</taxon>
        <taxon>Pseudomonas</taxon>
    </lineage>
</organism>
<dbReference type="InterPro" id="IPR036388">
    <property type="entry name" value="WH-like_DNA-bd_sf"/>
</dbReference>
<feature type="domain" description="RNA polymerase sigma factor 70 region 4 type 2" evidence="5">
    <location>
        <begin position="6"/>
        <end position="56"/>
    </location>
</feature>
<keyword evidence="3" id="KW-0238">DNA-binding</keyword>
<evidence type="ECO:0000256" key="4">
    <source>
        <dbReference type="ARBA" id="ARBA00023163"/>
    </source>
</evidence>
<dbReference type="GO" id="GO:0016987">
    <property type="term" value="F:sigma factor activity"/>
    <property type="evidence" value="ECO:0007669"/>
    <property type="project" value="UniProtKB-KW"/>
</dbReference>
<dbReference type="CDD" id="cd06171">
    <property type="entry name" value="Sigma70_r4"/>
    <property type="match status" value="1"/>
</dbReference>
<dbReference type="InterPro" id="IPR039425">
    <property type="entry name" value="RNA_pol_sigma-70-like"/>
</dbReference>
<dbReference type="Proteomes" id="UP000464661">
    <property type="component" value="Chromosome"/>
</dbReference>
<dbReference type="Gene3D" id="1.10.10.10">
    <property type="entry name" value="Winged helix-like DNA-binding domain superfamily/Winged helix DNA-binding domain"/>
    <property type="match status" value="1"/>
</dbReference>
<keyword evidence="2" id="KW-0731">Sigma factor</keyword>
<dbReference type="EMBL" id="AP022324">
    <property type="protein sequence ID" value="BBU43293.1"/>
    <property type="molecule type" value="Genomic_DNA"/>
</dbReference>
<keyword evidence="1" id="KW-0805">Transcription regulation</keyword>
<dbReference type="AlphaFoldDB" id="A0A7U6RBA8"/>
<gene>
    <name evidence="6" type="ORF">PPTS312_12080</name>
</gene>
<reference evidence="6 7" key="1">
    <citation type="submission" date="2020-01" db="EMBL/GenBank/DDBJ databases">
        <title>Complete Genome Sequence of Pseudomonas putida Strain TS312, Harboring the HdtS type N-acyl-homoserine Lactone Synthase, Isolated from a Paper Mill.</title>
        <authorList>
            <person name="Hosoe A."/>
            <person name="Suenaga T."/>
            <person name="Sugi T."/>
            <person name="Izumi T."/>
            <person name="Nagai N."/>
            <person name="Terada A."/>
        </authorList>
    </citation>
    <scope>NUCLEOTIDE SEQUENCE [LARGE SCALE GENOMIC DNA]</scope>
    <source>
        <strain evidence="6 7">TS312</strain>
    </source>
</reference>
<proteinExistence type="predicted"/>
<evidence type="ECO:0000256" key="3">
    <source>
        <dbReference type="ARBA" id="ARBA00023125"/>
    </source>
</evidence>
<sequence length="69" mass="7870">MIPALQQVMQVIAELPPRCREVFILCRIDGLDHQQVAERLGISKSTVVSQMVKARYRTVLSSFVWPSRS</sequence>
<dbReference type="InterPro" id="IPR013249">
    <property type="entry name" value="RNA_pol_sigma70_r4_t2"/>
</dbReference>
<dbReference type="GO" id="GO:0003677">
    <property type="term" value="F:DNA binding"/>
    <property type="evidence" value="ECO:0007669"/>
    <property type="project" value="UniProtKB-KW"/>
</dbReference>
<dbReference type="PANTHER" id="PTHR43133">
    <property type="entry name" value="RNA POLYMERASE ECF-TYPE SIGMA FACTO"/>
    <property type="match status" value="1"/>
</dbReference>
<evidence type="ECO:0000256" key="1">
    <source>
        <dbReference type="ARBA" id="ARBA00023015"/>
    </source>
</evidence>
<dbReference type="SUPFAM" id="SSF88659">
    <property type="entry name" value="Sigma3 and sigma4 domains of RNA polymerase sigma factors"/>
    <property type="match status" value="1"/>
</dbReference>
<keyword evidence="4" id="KW-0804">Transcription</keyword>